<reference evidence="2" key="1">
    <citation type="submission" date="2020-04" db="EMBL/GenBank/DDBJ databases">
        <authorList>
            <person name="Zhang T."/>
        </authorList>
    </citation>
    <scope>NUCLEOTIDE SEQUENCE</scope>
    <source>
        <strain evidence="2">HKST-UBA13</strain>
    </source>
</reference>
<keyword evidence="1" id="KW-0472">Membrane</keyword>
<organism evidence="2 3">
    <name type="scientific">Candidatus Dojkabacteria bacterium</name>
    <dbReference type="NCBI Taxonomy" id="2099670"/>
    <lineage>
        <taxon>Bacteria</taxon>
        <taxon>Candidatus Dojkabacteria</taxon>
    </lineage>
</organism>
<feature type="transmembrane region" description="Helical" evidence="1">
    <location>
        <begin position="5"/>
        <end position="26"/>
    </location>
</feature>
<sequence>MDQDFLLKAILMLSISISILILTYFLTRLLISLKKLVDESTKVVEDTSEITDTLASSVRSVKSGFETGGIALSVFRLISSAGIITYLKELLSKKSKKKAKEKSSSDSSEKE</sequence>
<name>A0A955L258_9BACT</name>
<reference evidence="2" key="2">
    <citation type="journal article" date="2021" name="Microbiome">
        <title>Successional dynamics and alternative stable states in a saline activated sludge microbial community over 9 years.</title>
        <authorList>
            <person name="Wang Y."/>
            <person name="Ye J."/>
            <person name="Ju F."/>
            <person name="Liu L."/>
            <person name="Boyd J.A."/>
            <person name="Deng Y."/>
            <person name="Parks D.H."/>
            <person name="Jiang X."/>
            <person name="Yin X."/>
            <person name="Woodcroft B.J."/>
            <person name="Tyson G.W."/>
            <person name="Hugenholtz P."/>
            <person name="Polz M.F."/>
            <person name="Zhang T."/>
        </authorList>
    </citation>
    <scope>NUCLEOTIDE SEQUENCE</scope>
    <source>
        <strain evidence="2">HKST-UBA13</strain>
    </source>
</reference>
<evidence type="ECO:0000313" key="3">
    <source>
        <dbReference type="Proteomes" id="UP000775877"/>
    </source>
</evidence>
<protein>
    <recommendedName>
        <fullName evidence="4">DUF948 domain-containing protein</fullName>
    </recommendedName>
</protein>
<evidence type="ECO:0000313" key="2">
    <source>
        <dbReference type="EMBL" id="MCA9381453.1"/>
    </source>
</evidence>
<comment type="caution">
    <text evidence="2">The sequence shown here is derived from an EMBL/GenBank/DDBJ whole genome shotgun (WGS) entry which is preliminary data.</text>
</comment>
<dbReference type="EMBL" id="JAGQLJ010000106">
    <property type="protein sequence ID" value="MCA9381453.1"/>
    <property type="molecule type" value="Genomic_DNA"/>
</dbReference>
<gene>
    <name evidence="2" type="ORF">KC678_04265</name>
</gene>
<evidence type="ECO:0008006" key="4">
    <source>
        <dbReference type="Google" id="ProtNLM"/>
    </source>
</evidence>
<keyword evidence="1" id="KW-0812">Transmembrane</keyword>
<dbReference type="AlphaFoldDB" id="A0A955L258"/>
<proteinExistence type="predicted"/>
<keyword evidence="1" id="KW-1133">Transmembrane helix</keyword>
<evidence type="ECO:0000256" key="1">
    <source>
        <dbReference type="SAM" id="Phobius"/>
    </source>
</evidence>
<dbReference type="Proteomes" id="UP000775877">
    <property type="component" value="Unassembled WGS sequence"/>
</dbReference>
<accession>A0A955L258</accession>